<dbReference type="EMBL" id="CP003364">
    <property type="protein sequence ID" value="AGA28089.1"/>
    <property type="molecule type" value="Genomic_DNA"/>
</dbReference>
<evidence type="ECO:0000256" key="1">
    <source>
        <dbReference type="ARBA" id="ARBA00004429"/>
    </source>
</evidence>
<keyword evidence="4" id="KW-0997">Cell inner membrane</keyword>
<dbReference type="Gene3D" id="3.30.70.1320">
    <property type="entry name" value="Multidrug efflux transporter AcrB pore domain like"/>
    <property type="match status" value="1"/>
</dbReference>
<feature type="transmembrane region" description="Helical" evidence="9">
    <location>
        <begin position="972"/>
        <end position="990"/>
    </location>
</feature>
<feature type="transmembrane region" description="Helical" evidence="9">
    <location>
        <begin position="477"/>
        <end position="498"/>
    </location>
</feature>
<comment type="subcellular location">
    <subcellularLocation>
        <location evidence="1">Cell inner membrane</location>
        <topology evidence="1">Multi-pass membrane protein</topology>
    </subcellularLocation>
</comment>
<dbReference type="SUPFAM" id="SSF82866">
    <property type="entry name" value="Multidrug efflux transporter AcrB transmembrane domain"/>
    <property type="match status" value="2"/>
</dbReference>
<keyword evidence="11" id="KW-1185">Reference proteome</keyword>
<evidence type="ECO:0000256" key="3">
    <source>
        <dbReference type="ARBA" id="ARBA00022475"/>
    </source>
</evidence>
<name>L0DFC9_SINAD</name>
<dbReference type="InterPro" id="IPR001036">
    <property type="entry name" value="Acrflvin-R"/>
</dbReference>
<dbReference type="SUPFAM" id="SSF82693">
    <property type="entry name" value="Multidrug efflux transporter AcrB pore domain, PN1, PN2, PC1 and PC2 subdomains"/>
    <property type="match status" value="4"/>
</dbReference>
<feature type="transmembrane region" description="Helical" evidence="9">
    <location>
        <begin position="445"/>
        <end position="465"/>
    </location>
</feature>
<gene>
    <name evidence="10" type="ordered locus">Sinac_3859</name>
</gene>
<feature type="region of interest" description="Disordered" evidence="8">
    <location>
        <begin position="1143"/>
        <end position="1163"/>
    </location>
</feature>
<feature type="transmembrane region" description="Helical" evidence="9">
    <location>
        <begin position="625"/>
        <end position="644"/>
    </location>
</feature>
<feature type="transmembrane region" description="Helical" evidence="9">
    <location>
        <begin position="568"/>
        <end position="590"/>
    </location>
</feature>
<reference evidence="10 11" key="1">
    <citation type="submission" date="2012-02" db="EMBL/GenBank/DDBJ databases">
        <title>Complete sequence of chromosome of Singulisphaera acidiphila DSM 18658.</title>
        <authorList>
            <consortium name="US DOE Joint Genome Institute (JGI-PGF)"/>
            <person name="Lucas S."/>
            <person name="Copeland A."/>
            <person name="Lapidus A."/>
            <person name="Glavina del Rio T."/>
            <person name="Dalin E."/>
            <person name="Tice H."/>
            <person name="Bruce D."/>
            <person name="Goodwin L."/>
            <person name="Pitluck S."/>
            <person name="Peters L."/>
            <person name="Ovchinnikova G."/>
            <person name="Chertkov O."/>
            <person name="Kyrpides N."/>
            <person name="Mavromatis K."/>
            <person name="Ivanova N."/>
            <person name="Brettin T."/>
            <person name="Detter J.C."/>
            <person name="Han C."/>
            <person name="Larimer F."/>
            <person name="Land M."/>
            <person name="Hauser L."/>
            <person name="Markowitz V."/>
            <person name="Cheng J.-F."/>
            <person name="Hugenholtz P."/>
            <person name="Woyke T."/>
            <person name="Wu D."/>
            <person name="Tindall B."/>
            <person name="Pomrenke H."/>
            <person name="Brambilla E."/>
            <person name="Klenk H.-P."/>
            <person name="Eisen J.A."/>
        </authorList>
    </citation>
    <scope>NUCLEOTIDE SEQUENCE [LARGE SCALE GENOMIC DNA]</scope>
    <source>
        <strain evidence="11">ATCC BAA-1392 / DSM 18658 / VKM B-2454 / MOB10</strain>
    </source>
</reference>
<dbReference type="AlphaFoldDB" id="L0DFC9"/>
<evidence type="ECO:0000256" key="9">
    <source>
        <dbReference type="SAM" id="Phobius"/>
    </source>
</evidence>
<dbReference type="RefSeq" id="WP_015247224.1">
    <property type="nucleotide sequence ID" value="NC_019892.1"/>
</dbReference>
<dbReference type="OrthoDB" id="220575at2"/>
<keyword evidence="3" id="KW-1003">Cell membrane</keyword>
<feature type="transmembrane region" description="Helical" evidence="9">
    <location>
        <begin position="997"/>
        <end position="1017"/>
    </location>
</feature>
<dbReference type="SUPFAM" id="SSF82714">
    <property type="entry name" value="Multidrug efflux transporter AcrB TolC docking domain, DN and DC subdomains"/>
    <property type="match status" value="2"/>
</dbReference>
<feature type="transmembrane region" description="Helical" evidence="9">
    <location>
        <begin position="12"/>
        <end position="34"/>
    </location>
</feature>
<dbReference type="PANTHER" id="PTHR32063">
    <property type="match status" value="1"/>
</dbReference>
<dbReference type="GO" id="GO:0005886">
    <property type="term" value="C:plasma membrane"/>
    <property type="evidence" value="ECO:0007669"/>
    <property type="project" value="UniProtKB-SubCell"/>
</dbReference>
<evidence type="ECO:0000256" key="4">
    <source>
        <dbReference type="ARBA" id="ARBA00022519"/>
    </source>
</evidence>
<feature type="transmembrane region" description="Helical" evidence="9">
    <location>
        <begin position="1023"/>
        <end position="1044"/>
    </location>
</feature>
<accession>L0DFC9</accession>
<keyword evidence="5 9" id="KW-0812">Transmembrane</keyword>
<protein>
    <submittedName>
        <fullName evidence="10">Cation/multidrug efflux pump</fullName>
    </submittedName>
</protein>
<dbReference type="Proteomes" id="UP000010798">
    <property type="component" value="Chromosome"/>
</dbReference>
<sequence>MLARFFIDRPVLAWVISIVIVLLGGIAAGLLPIAQYPDITPPTVRVSGSYPGANAQVVADTVAAPIEQQVNGVEKMLYMSSQSSNDGSYTLDVTFALGTDINMAQVLVQNRVAIAQPALPETVRAIGVTVRKRSPDILLIVNLYSEDDPTTGQPHYDRLYLSNYATINLQDALARMEGVGDIFSFGGQDYSMRVWLDADKLASRNLSAGDVIQVLREQNVQVAAGQIGQPPVPRGQDFQYTLSTLGRLVEADQFANIVLKTDSQGEVTYLKDVSRSELGAKSQDQSLTLDGKPSVGLAIFQLPGSNALEVADNVKARMRDLEKRFPKGLKYTIAYDTTPFIRESVGEVFNTLRDAVILVAIVVLLFLQDWKSLLLPVIDVGVSLIGTFAVMTLMGFSLNNLTLFGLVLAIGIVVDDAIVVLENIERWLDKGLPVREATIRAMNEITGPIVAITLVLSSVFLPSAFLGGITGQFFRQFALTISASMIISAINAMTMTPARAASIFAGRTSGQDGHHGKEALPWWSFALFGGLLTVWWLSPTLGVSLGLPSSEHEGEAVPGGLMASLLGWGIWLILFLPGAIAGGLLGWSIIRPVNWALGRVFRGFNWVFDRVTDAYGAVVGWSLRLSLIVLLVYAGLIVLTGYGFTQVPAGFIPSQDKGRLIVNVQLPDSAALERTADVIDKIEVIARETPGVAHTLGNPGRSFVLNAIGSNLGSAFVMLEPFHERRDPARGADAIMARLRDRFKREIPEARINVFGAPAVDGLGNAGGFRLMVEATGDVNFTALQSQADNLVAKGNQQPGLIGLFNGFRASTPQLYVDVDRTKVRTMGVALTDVFDTLQVYLGGFYVNDFNRFGRTWQVKLQADDSFRVDAEAVKQLKVRNADGDMVPLGAVVDIKDSIGPLTVTRYNMFPAASISGASLPGVSTGDVLKMMENLSDRELPRSMTYEWTELSYLQKQSSKIEKFRDLQQNPFSAFALGALLVFFVLAGLYESWSLPLAVILVVPMCLLSALAGIAMAGMDVNIFVQVGFVVLTGLACKNAILIVEFARDRQSEGVPRNEAALEAAKVRLRPIIMTSLAFILGVFPLVIAQGAGAEMRRTLGTAVFSGMIGVTLFGIFLTPVFYSVIRWFSGPGRGTGMHVIAVPEPEPEPTGSAQEVPDVDND</sequence>
<dbReference type="STRING" id="886293.Sinac_3859"/>
<dbReference type="FunFam" id="1.20.1640.10:FF:000001">
    <property type="entry name" value="Efflux pump membrane transporter"/>
    <property type="match status" value="1"/>
</dbReference>
<dbReference type="Gene3D" id="1.20.1640.10">
    <property type="entry name" value="Multidrug efflux transporter AcrB transmembrane domain"/>
    <property type="match status" value="2"/>
</dbReference>
<dbReference type="Gene3D" id="3.30.70.1430">
    <property type="entry name" value="Multidrug efflux transporter AcrB pore domain"/>
    <property type="match status" value="2"/>
</dbReference>
<feature type="transmembrane region" description="Helical" evidence="9">
    <location>
        <begin position="519"/>
        <end position="538"/>
    </location>
</feature>
<keyword evidence="6 9" id="KW-1133">Transmembrane helix</keyword>
<dbReference type="PRINTS" id="PR00702">
    <property type="entry name" value="ACRIFLAVINRP"/>
</dbReference>
<evidence type="ECO:0000313" key="11">
    <source>
        <dbReference type="Proteomes" id="UP000010798"/>
    </source>
</evidence>
<evidence type="ECO:0000313" key="10">
    <source>
        <dbReference type="EMBL" id="AGA28089.1"/>
    </source>
</evidence>
<evidence type="ECO:0000256" key="8">
    <source>
        <dbReference type="SAM" id="MobiDB-lite"/>
    </source>
</evidence>
<dbReference type="eggNOG" id="COG0841">
    <property type="taxonomic scope" value="Bacteria"/>
</dbReference>
<evidence type="ECO:0000256" key="6">
    <source>
        <dbReference type="ARBA" id="ARBA00022989"/>
    </source>
</evidence>
<feature type="transmembrane region" description="Helical" evidence="9">
    <location>
        <begin position="402"/>
        <end position="424"/>
    </location>
</feature>
<dbReference type="Gene3D" id="3.30.2090.10">
    <property type="entry name" value="Multidrug efflux transporter AcrB TolC docking domain, DN and DC subdomains"/>
    <property type="match status" value="2"/>
</dbReference>
<evidence type="ECO:0000256" key="2">
    <source>
        <dbReference type="ARBA" id="ARBA00022448"/>
    </source>
</evidence>
<keyword evidence="2" id="KW-0813">Transport</keyword>
<proteinExistence type="predicted"/>
<organism evidence="10 11">
    <name type="scientific">Singulisphaera acidiphila (strain ATCC BAA-1392 / DSM 18658 / VKM B-2454 / MOB10)</name>
    <dbReference type="NCBI Taxonomy" id="886293"/>
    <lineage>
        <taxon>Bacteria</taxon>
        <taxon>Pseudomonadati</taxon>
        <taxon>Planctomycetota</taxon>
        <taxon>Planctomycetia</taxon>
        <taxon>Isosphaerales</taxon>
        <taxon>Isosphaeraceae</taxon>
        <taxon>Singulisphaera</taxon>
    </lineage>
</organism>
<dbReference type="PANTHER" id="PTHR32063:SF11">
    <property type="entry name" value="CATION OR DRUG EFFLUX SYSTEM PROTEIN"/>
    <property type="match status" value="1"/>
</dbReference>
<feature type="transmembrane region" description="Helical" evidence="9">
    <location>
        <begin position="1104"/>
        <end position="1126"/>
    </location>
</feature>
<dbReference type="Pfam" id="PF00873">
    <property type="entry name" value="ACR_tran"/>
    <property type="match status" value="2"/>
</dbReference>
<dbReference type="InterPro" id="IPR027463">
    <property type="entry name" value="AcrB_DN_DC_subdom"/>
</dbReference>
<feature type="transmembrane region" description="Helical" evidence="9">
    <location>
        <begin position="348"/>
        <end position="367"/>
    </location>
</feature>
<dbReference type="HOGENOM" id="CLU_002755_1_0_0"/>
<evidence type="ECO:0000256" key="7">
    <source>
        <dbReference type="ARBA" id="ARBA00023136"/>
    </source>
</evidence>
<feature type="transmembrane region" description="Helical" evidence="9">
    <location>
        <begin position="1072"/>
        <end position="1092"/>
    </location>
</feature>
<dbReference type="GO" id="GO:0042910">
    <property type="term" value="F:xenobiotic transmembrane transporter activity"/>
    <property type="evidence" value="ECO:0007669"/>
    <property type="project" value="TreeGrafter"/>
</dbReference>
<feature type="transmembrane region" description="Helical" evidence="9">
    <location>
        <begin position="374"/>
        <end position="396"/>
    </location>
</feature>
<dbReference type="FunFam" id="3.30.70.1430:FF:000001">
    <property type="entry name" value="Efflux pump membrane transporter"/>
    <property type="match status" value="1"/>
</dbReference>
<dbReference type="KEGG" id="saci:Sinac_3859"/>
<evidence type="ECO:0000256" key="5">
    <source>
        <dbReference type="ARBA" id="ARBA00022692"/>
    </source>
</evidence>
<keyword evidence="7 9" id="KW-0472">Membrane</keyword>
<dbReference type="Gene3D" id="3.30.70.1440">
    <property type="entry name" value="Multidrug efflux transporter AcrB pore domain"/>
    <property type="match status" value="1"/>
</dbReference>